<name>A0A2U1K192_9FLAO</name>
<protein>
    <submittedName>
        <fullName evidence="1">Uncharacterized protein</fullName>
    </submittedName>
</protein>
<dbReference type="RefSeq" id="WP_116760723.1">
    <property type="nucleotide sequence ID" value="NZ_QCZH01000002.1"/>
</dbReference>
<evidence type="ECO:0000313" key="1">
    <source>
        <dbReference type="EMBL" id="PWA10949.1"/>
    </source>
</evidence>
<proteinExistence type="predicted"/>
<organism evidence="1 2">
    <name type="scientific">Flavobacterium laiguense</name>
    <dbReference type="NCBI Taxonomy" id="2169409"/>
    <lineage>
        <taxon>Bacteria</taxon>
        <taxon>Pseudomonadati</taxon>
        <taxon>Bacteroidota</taxon>
        <taxon>Flavobacteriia</taxon>
        <taxon>Flavobacteriales</taxon>
        <taxon>Flavobacteriaceae</taxon>
        <taxon>Flavobacterium</taxon>
    </lineage>
</organism>
<dbReference type="EMBL" id="QCZH01000002">
    <property type="protein sequence ID" value="PWA10949.1"/>
    <property type="molecule type" value="Genomic_DNA"/>
</dbReference>
<reference evidence="1 2" key="1">
    <citation type="submission" date="2018-04" db="EMBL/GenBank/DDBJ databases">
        <title>Flavobacterium sp. nov., isolated from glacier ice.</title>
        <authorList>
            <person name="Liu Q."/>
            <person name="Xin Y.-H."/>
        </authorList>
    </citation>
    <scope>NUCLEOTIDE SEQUENCE [LARGE SCALE GENOMIC DNA]</scope>
    <source>
        <strain evidence="1 2">LB2P30</strain>
    </source>
</reference>
<evidence type="ECO:0000313" key="2">
    <source>
        <dbReference type="Proteomes" id="UP000245618"/>
    </source>
</evidence>
<sequence length="110" mass="12638">MKITLKLSEKQLGALVFSFNEIPKTPPKDRTTKVAKSVLSKVAIKFKKKQIEVQDQSNLFNRDKKFSFSLEPVEAHFLEQFVSIMDAFPMCDYDRNALRQIASTLNQQLA</sequence>
<dbReference type="Proteomes" id="UP000245618">
    <property type="component" value="Unassembled WGS sequence"/>
</dbReference>
<gene>
    <name evidence="1" type="ORF">DB891_03720</name>
</gene>
<dbReference type="AlphaFoldDB" id="A0A2U1K192"/>
<keyword evidence="2" id="KW-1185">Reference proteome</keyword>
<comment type="caution">
    <text evidence="1">The sequence shown here is derived from an EMBL/GenBank/DDBJ whole genome shotgun (WGS) entry which is preliminary data.</text>
</comment>
<dbReference type="OrthoDB" id="1368820at2"/>
<accession>A0A2U1K192</accession>